<evidence type="ECO:0000259" key="2">
    <source>
        <dbReference type="Pfam" id="PF20434"/>
    </source>
</evidence>
<protein>
    <submittedName>
        <fullName evidence="3">Esterase</fullName>
    </submittedName>
</protein>
<dbReference type="InterPro" id="IPR049492">
    <property type="entry name" value="BD-FAE-like_dom"/>
</dbReference>
<evidence type="ECO:0000313" key="4">
    <source>
        <dbReference type="Proteomes" id="UP000070433"/>
    </source>
</evidence>
<sequence length="283" mass="30947">MKQPDGEWLDRMYNARAQVPGYPAHFKRWADDSAHALLSARCELDLNYGAGPNEQLDIFRPDGRGAPVLVFIHGGYWRSLDKRDHAFIAPAFTREGVCVVIPNYALCPAVTIPDIVLQLVRALAWTWRHIERFGGDPGRITVAGHSAGGHLAAMTLACLWRTHDAALPANLVRNALSISGLLDLDPIMRTPFLQPSLNLTPAQVGRASPARLAPPARGELYAVCGGDESEEFHRQMSLIRDAWGAARVPACESLAGLNHFSVLEALGQPGHRLHQLALKLLKA</sequence>
<evidence type="ECO:0000256" key="1">
    <source>
        <dbReference type="ARBA" id="ARBA00022801"/>
    </source>
</evidence>
<dbReference type="InterPro" id="IPR019826">
    <property type="entry name" value="Carboxylesterase_B_AS"/>
</dbReference>
<dbReference type="PATRIC" id="fig|94132.3.peg.3731"/>
<dbReference type="Pfam" id="PF20434">
    <property type="entry name" value="BD-FAE"/>
    <property type="match status" value="1"/>
</dbReference>
<keyword evidence="1" id="KW-0378">Hydrolase</keyword>
<dbReference type="GO" id="GO:0016787">
    <property type="term" value="F:hydrolase activity"/>
    <property type="evidence" value="ECO:0007669"/>
    <property type="project" value="UniProtKB-KW"/>
</dbReference>
<evidence type="ECO:0000313" key="3">
    <source>
        <dbReference type="EMBL" id="AMO24423.1"/>
    </source>
</evidence>
<dbReference type="RefSeq" id="WP_061502192.1">
    <property type="nucleotide sequence ID" value="NZ_CP010951.1"/>
</dbReference>
<organism evidence="3 4">
    <name type="scientific">Ramlibacter tataouinensis</name>
    <dbReference type="NCBI Taxonomy" id="94132"/>
    <lineage>
        <taxon>Bacteria</taxon>
        <taxon>Pseudomonadati</taxon>
        <taxon>Pseudomonadota</taxon>
        <taxon>Betaproteobacteria</taxon>
        <taxon>Burkholderiales</taxon>
        <taxon>Comamonadaceae</taxon>
        <taxon>Ramlibacter</taxon>
    </lineage>
</organism>
<dbReference type="InterPro" id="IPR029058">
    <property type="entry name" value="AB_hydrolase_fold"/>
</dbReference>
<dbReference type="InterPro" id="IPR050300">
    <property type="entry name" value="GDXG_lipolytic_enzyme"/>
</dbReference>
<dbReference type="Gene3D" id="3.40.50.1820">
    <property type="entry name" value="alpha/beta hydrolase"/>
    <property type="match status" value="1"/>
</dbReference>
<proteinExistence type="predicted"/>
<dbReference type="OrthoDB" id="9771666at2"/>
<keyword evidence="4" id="KW-1185">Reference proteome</keyword>
<accession>A0A127JX22</accession>
<feature type="domain" description="BD-FAE-like" evidence="2">
    <location>
        <begin position="56"/>
        <end position="155"/>
    </location>
</feature>
<name>A0A127JX22_9BURK</name>
<dbReference type="EMBL" id="CP010951">
    <property type="protein sequence ID" value="AMO24423.1"/>
    <property type="molecule type" value="Genomic_DNA"/>
</dbReference>
<dbReference type="PANTHER" id="PTHR48081">
    <property type="entry name" value="AB HYDROLASE SUPERFAMILY PROTEIN C4A8.06C"/>
    <property type="match status" value="1"/>
</dbReference>
<dbReference type="PROSITE" id="PS00122">
    <property type="entry name" value="CARBOXYLESTERASE_B_1"/>
    <property type="match status" value="1"/>
</dbReference>
<dbReference type="PANTHER" id="PTHR48081:SF33">
    <property type="entry name" value="KYNURENINE FORMAMIDASE"/>
    <property type="match status" value="1"/>
</dbReference>
<dbReference type="Proteomes" id="UP000070433">
    <property type="component" value="Chromosome"/>
</dbReference>
<gene>
    <name evidence="3" type="ORF">UC35_18255</name>
</gene>
<dbReference type="SUPFAM" id="SSF53474">
    <property type="entry name" value="alpha/beta-Hydrolases"/>
    <property type="match status" value="1"/>
</dbReference>
<reference evidence="3 4" key="1">
    <citation type="journal article" date="2014" name="Int. J. Syst. Evol. Microbiol.">
        <title>Ramlibacter solisilvae sp. nov., isolated from forest soil, and emended description of the genus Ramlibacter.</title>
        <authorList>
            <person name="Lee H.J."/>
            <person name="Lee S.H."/>
            <person name="Lee S.S."/>
            <person name="Lee J.S."/>
            <person name="Kim Y."/>
            <person name="Kim S.C."/>
            <person name="Jeon C.O."/>
        </authorList>
    </citation>
    <scope>NUCLEOTIDE SEQUENCE [LARGE SCALE GENOMIC DNA]</scope>
    <source>
        <strain evidence="3 4">5-10</strain>
    </source>
</reference>
<dbReference type="AlphaFoldDB" id="A0A127JX22"/>